<sequence length="348" mass="39216">MVEVRMHERSLLSLTLILTDAAEHSLAVSRRLIKWRIKSVRDKSGFNISFAVKFAAVWATNLPYSMILLANIPKITLLLGSPSHAQNFQLLVEILTNSLFARHNIARARLKRTHSHGMRQTGKHDVVPSASEIYSHIVKDFRRREELEALDVISTILYQKPLAVDNLQCCCVSSHFHYDIPSPPLLLQIEKSWPWQWPRGYRKEDFVARVSRDTIPISLDLTIHSYNPLCLDLTTFSCKRFPYQERDIYLSYSCSILNTLSIKTHMGIIIILEIMYYSKLDCAVWGTNPSNMLAQQEPNGILGHATGAGMALAKIARDGKDRDVDGEYAQGCRKVSLDGAGEAGGGHI</sequence>
<dbReference type="Proteomes" id="UP000799755">
    <property type="component" value="Unassembled WGS sequence"/>
</dbReference>
<organism evidence="1 2">
    <name type="scientific">Lindgomyces ingoldianus</name>
    <dbReference type="NCBI Taxonomy" id="673940"/>
    <lineage>
        <taxon>Eukaryota</taxon>
        <taxon>Fungi</taxon>
        <taxon>Dikarya</taxon>
        <taxon>Ascomycota</taxon>
        <taxon>Pezizomycotina</taxon>
        <taxon>Dothideomycetes</taxon>
        <taxon>Pleosporomycetidae</taxon>
        <taxon>Pleosporales</taxon>
        <taxon>Lindgomycetaceae</taxon>
        <taxon>Lindgomyces</taxon>
    </lineage>
</organism>
<dbReference type="EMBL" id="MU003516">
    <property type="protein sequence ID" value="KAF2468406.1"/>
    <property type="molecule type" value="Genomic_DNA"/>
</dbReference>
<evidence type="ECO:0000313" key="2">
    <source>
        <dbReference type="Proteomes" id="UP000799755"/>
    </source>
</evidence>
<accession>A0ACB6QNC1</accession>
<comment type="caution">
    <text evidence="1">The sequence shown here is derived from an EMBL/GenBank/DDBJ whole genome shotgun (WGS) entry which is preliminary data.</text>
</comment>
<protein>
    <submittedName>
        <fullName evidence="1">Uncharacterized protein</fullName>
    </submittedName>
</protein>
<gene>
    <name evidence="1" type="ORF">BDR25DRAFT_357762</name>
</gene>
<reference evidence="1" key="1">
    <citation type="journal article" date="2020" name="Stud. Mycol.">
        <title>101 Dothideomycetes genomes: a test case for predicting lifestyles and emergence of pathogens.</title>
        <authorList>
            <person name="Haridas S."/>
            <person name="Albert R."/>
            <person name="Binder M."/>
            <person name="Bloem J."/>
            <person name="Labutti K."/>
            <person name="Salamov A."/>
            <person name="Andreopoulos B."/>
            <person name="Baker S."/>
            <person name="Barry K."/>
            <person name="Bills G."/>
            <person name="Bluhm B."/>
            <person name="Cannon C."/>
            <person name="Castanera R."/>
            <person name="Culley D."/>
            <person name="Daum C."/>
            <person name="Ezra D."/>
            <person name="Gonzalez J."/>
            <person name="Henrissat B."/>
            <person name="Kuo A."/>
            <person name="Liang C."/>
            <person name="Lipzen A."/>
            <person name="Lutzoni F."/>
            <person name="Magnuson J."/>
            <person name="Mondo S."/>
            <person name="Nolan M."/>
            <person name="Ohm R."/>
            <person name="Pangilinan J."/>
            <person name="Park H.-J."/>
            <person name="Ramirez L."/>
            <person name="Alfaro M."/>
            <person name="Sun H."/>
            <person name="Tritt A."/>
            <person name="Yoshinaga Y."/>
            <person name="Zwiers L.-H."/>
            <person name="Turgeon B."/>
            <person name="Goodwin S."/>
            <person name="Spatafora J."/>
            <person name="Crous P."/>
            <person name="Grigoriev I."/>
        </authorList>
    </citation>
    <scope>NUCLEOTIDE SEQUENCE</scope>
    <source>
        <strain evidence="1">ATCC 200398</strain>
    </source>
</reference>
<keyword evidence="2" id="KW-1185">Reference proteome</keyword>
<proteinExistence type="predicted"/>
<name>A0ACB6QNC1_9PLEO</name>
<evidence type="ECO:0000313" key="1">
    <source>
        <dbReference type="EMBL" id="KAF2468406.1"/>
    </source>
</evidence>